<comment type="caution">
    <text evidence="2">The sequence shown here is derived from an EMBL/GenBank/DDBJ whole genome shotgun (WGS) entry which is preliminary data.</text>
</comment>
<dbReference type="AlphaFoldDB" id="A0A0F9RGJ1"/>
<feature type="region of interest" description="Disordered" evidence="1">
    <location>
        <begin position="402"/>
        <end position="422"/>
    </location>
</feature>
<dbReference type="EMBL" id="LAZR01002902">
    <property type="protein sequence ID" value="KKN24201.1"/>
    <property type="molecule type" value="Genomic_DNA"/>
</dbReference>
<sequence length="436" mass="46150">MAGKLNVYDLGQGGVNSSKSPIHLDTTELTKGQNAVLDTAGAQGGLLKRGGAPKLNSVAMQGKINGAIAVPVADESGKTQTLYVPLEVTSGSNTWRKSTDGSSWSFVTTPQKVALDTKRVNAGLLNVTVWQGVASLDGKLYYATDQYTVDDGSPPSTPPPIRVFDGTNDEPFFAVPYNPNVNDTGNSRLVLDIIAANKRIYFATADGTDGADTHSRVFEGNPATGQVRQIGADFSGSGEAMIHLAWYNNRLWVGEGRQVGEISSIRPGFDTAWTLEVTIASVTISSFAVFEGLLYCGLGPFTGNTPRTSVRSSLGAWTDTDTGGLSGTKTYTTGPLIVFNSKLYAVVNDGSTVLVREYDGSSWSTDEDLTSTFPDLLEFPQQAVVFKDELYLVTAELGGSGSPGANPGQVLKRTTGGTWTEEDTVSSRGWIGVVTA</sequence>
<reference evidence="2" key="1">
    <citation type="journal article" date="2015" name="Nature">
        <title>Complex archaea that bridge the gap between prokaryotes and eukaryotes.</title>
        <authorList>
            <person name="Spang A."/>
            <person name="Saw J.H."/>
            <person name="Jorgensen S.L."/>
            <person name="Zaremba-Niedzwiedzka K."/>
            <person name="Martijn J."/>
            <person name="Lind A.E."/>
            <person name="van Eijk R."/>
            <person name="Schleper C."/>
            <person name="Guy L."/>
            <person name="Ettema T.J."/>
        </authorList>
    </citation>
    <scope>NUCLEOTIDE SEQUENCE</scope>
</reference>
<proteinExistence type="predicted"/>
<name>A0A0F9RGJ1_9ZZZZ</name>
<accession>A0A0F9RGJ1</accession>
<evidence type="ECO:0000256" key="1">
    <source>
        <dbReference type="SAM" id="MobiDB-lite"/>
    </source>
</evidence>
<protein>
    <submittedName>
        <fullName evidence="2">Uncharacterized protein</fullName>
    </submittedName>
</protein>
<evidence type="ECO:0000313" key="2">
    <source>
        <dbReference type="EMBL" id="KKN24201.1"/>
    </source>
</evidence>
<gene>
    <name evidence="2" type="ORF">LCGC14_0897320</name>
</gene>
<organism evidence="2">
    <name type="scientific">marine sediment metagenome</name>
    <dbReference type="NCBI Taxonomy" id="412755"/>
    <lineage>
        <taxon>unclassified sequences</taxon>
        <taxon>metagenomes</taxon>
        <taxon>ecological metagenomes</taxon>
    </lineage>
</organism>